<dbReference type="EMBL" id="SDMP01000015">
    <property type="protein sequence ID" value="RYR10157.1"/>
    <property type="molecule type" value="Genomic_DNA"/>
</dbReference>
<accession>A0A444Z7K6</accession>
<sequence length="86" mass="9853">MASKTASNIPTSADHLIKLKLVKEISLMSEVFKEAIVNIEVEENFLAELEAKKLKVSCLKKDHREHKEDKVAQTHNQWMIKSCNFS</sequence>
<keyword evidence="2" id="KW-1185">Reference proteome</keyword>
<evidence type="ECO:0000313" key="2">
    <source>
        <dbReference type="Proteomes" id="UP000289738"/>
    </source>
</evidence>
<comment type="caution">
    <text evidence="1">The sequence shown here is derived from an EMBL/GenBank/DDBJ whole genome shotgun (WGS) entry which is preliminary data.</text>
</comment>
<gene>
    <name evidence="1" type="ORF">Ahy_B05g078629</name>
</gene>
<organism evidence="1 2">
    <name type="scientific">Arachis hypogaea</name>
    <name type="common">Peanut</name>
    <dbReference type="NCBI Taxonomy" id="3818"/>
    <lineage>
        <taxon>Eukaryota</taxon>
        <taxon>Viridiplantae</taxon>
        <taxon>Streptophyta</taxon>
        <taxon>Embryophyta</taxon>
        <taxon>Tracheophyta</taxon>
        <taxon>Spermatophyta</taxon>
        <taxon>Magnoliopsida</taxon>
        <taxon>eudicotyledons</taxon>
        <taxon>Gunneridae</taxon>
        <taxon>Pentapetalae</taxon>
        <taxon>rosids</taxon>
        <taxon>fabids</taxon>
        <taxon>Fabales</taxon>
        <taxon>Fabaceae</taxon>
        <taxon>Papilionoideae</taxon>
        <taxon>50 kb inversion clade</taxon>
        <taxon>dalbergioids sensu lato</taxon>
        <taxon>Dalbergieae</taxon>
        <taxon>Pterocarpus clade</taxon>
        <taxon>Arachis</taxon>
    </lineage>
</organism>
<protein>
    <submittedName>
        <fullName evidence="1">Uncharacterized protein</fullName>
    </submittedName>
</protein>
<name>A0A444Z7K6_ARAHY</name>
<dbReference type="Proteomes" id="UP000289738">
    <property type="component" value="Chromosome B05"/>
</dbReference>
<proteinExistence type="predicted"/>
<reference evidence="1 2" key="1">
    <citation type="submission" date="2019-01" db="EMBL/GenBank/DDBJ databases">
        <title>Sequencing of cultivated peanut Arachis hypogaea provides insights into genome evolution and oil improvement.</title>
        <authorList>
            <person name="Chen X."/>
        </authorList>
    </citation>
    <scope>NUCLEOTIDE SEQUENCE [LARGE SCALE GENOMIC DNA]</scope>
    <source>
        <strain evidence="2">cv. Fuhuasheng</strain>
        <tissue evidence="1">Leaves</tissue>
    </source>
</reference>
<dbReference type="AlphaFoldDB" id="A0A444Z7K6"/>
<evidence type="ECO:0000313" key="1">
    <source>
        <dbReference type="EMBL" id="RYR10157.1"/>
    </source>
</evidence>